<dbReference type="PaxDb" id="4097-A0A1S4CP57"/>
<reference evidence="2" key="1">
    <citation type="submission" date="2025-08" db="UniProtKB">
        <authorList>
            <consortium name="RefSeq"/>
        </authorList>
    </citation>
    <scope>IDENTIFICATION</scope>
</reference>
<dbReference type="RefSeq" id="XP_016503018.1">
    <property type="nucleotide sequence ID" value="XM_016647532.1"/>
</dbReference>
<name>A0A1S4CP57_TOBAC</name>
<proteinExistence type="predicted"/>
<gene>
    <name evidence="2" type="primary">LOC107821124</name>
</gene>
<feature type="region of interest" description="Disordered" evidence="1">
    <location>
        <begin position="33"/>
        <end position="52"/>
    </location>
</feature>
<dbReference type="STRING" id="4097.A0A1S4CP57"/>
<dbReference type="AlphaFoldDB" id="A0A1S4CP57"/>
<feature type="region of interest" description="Disordered" evidence="1">
    <location>
        <begin position="1"/>
        <end position="20"/>
    </location>
</feature>
<accession>A0A1S4CP57</accession>
<dbReference type="OrthoDB" id="754047at2759"/>
<evidence type="ECO:0000256" key="1">
    <source>
        <dbReference type="SAM" id="MobiDB-lite"/>
    </source>
</evidence>
<dbReference type="KEGG" id="nta:107821124"/>
<evidence type="ECO:0000313" key="2">
    <source>
        <dbReference type="RefSeq" id="XP_016503018.1"/>
    </source>
</evidence>
<organism evidence="2">
    <name type="scientific">Nicotiana tabacum</name>
    <name type="common">Common tobacco</name>
    <dbReference type="NCBI Taxonomy" id="4097"/>
    <lineage>
        <taxon>Eukaryota</taxon>
        <taxon>Viridiplantae</taxon>
        <taxon>Streptophyta</taxon>
        <taxon>Embryophyta</taxon>
        <taxon>Tracheophyta</taxon>
        <taxon>Spermatophyta</taxon>
        <taxon>Magnoliopsida</taxon>
        <taxon>eudicotyledons</taxon>
        <taxon>Gunneridae</taxon>
        <taxon>Pentapetalae</taxon>
        <taxon>asterids</taxon>
        <taxon>lamiids</taxon>
        <taxon>Solanales</taxon>
        <taxon>Solanaceae</taxon>
        <taxon>Nicotianoideae</taxon>
        <taxon>Nicotianeae</taxon>
        <taxon>Nicotiana</taxon>
    </lineage>
</organism>
<sequence length="129" mass="14419">MSVAVEMSETTVERDNDAEPLLDSIDRKEDLLTTSVEEDSSSSNKIGPHGNKYSISSVRCFGVDLTPDNIAIALVYFVQGILGLSDLAVSFYLKDNLHLDPAEVCHPHLEYFVTLLVELPQYNKRIFSR</sequence>
<protein>
    <submittedName>
        <fullName evidence="2">Folate-biopterin transporter 1, chloroplastic-like</fullName>
    </submittedName>
</protein>